<reference evidence="2" key="1">
    <citation type="submission" date="2018-06" db="EMBL/GenBank/DDBJ databases">
        <authorList>
            <person name="Zhirakovskaya E."/>
        </authorList>
    </citation>
    <scope>NUCLEOTIDE SEQUENCE</scope>
</reference>
<dbReference type="Pfam" id="PF07992">
    <property type="entry name" value="Pyr_redox_2"/>
    <property type="match status" value="1"/>
</dbReference>
<dbReference type="GO" id="GO:0004355">
    <property type="term" value="F:glutamate synthase (NADPH) activity"/>
    <property type="evidence" value="ECO:0007669"/>
    <property type="project" value="UniProtKB-EC"/>
</dbReference>
<proteinExistence type="predicted"/>
<organism evidence="2">
    <name type="scientific">hydrothermal vent metagenome</name>
    <dbReference type="NCBI Taxonomy" id="652676"/>
    <lineage>
        <taxon>unclassified sequences</taxon>
        <taxon>metagenomes</taxon>
        <taxon>ecological metagenomes</taxon>
    </lineage>
</organism>
<dbReference type="InterPro" id="IPR036188">
    <property type="entry name" value="FAD/NAD-bd_sf"/>
</dbReference>
<feature type="non-terminal residue" evidence="2">
    <location>
        <position position="1"/>
    </location>
</feature>
<feature type="domain" description="FAD/NAD(P)-binding" evidence="1">
    <location>
        <begin position="13"/>
        <end position="126"/>
    </location>
</feature>
<dbReference type="Gene3D" id="3.50.50.60">
    <property type="entry name" value="FAD/NAD(P)-binding domain"/>
    <property type="match status" value="1"/>
</dbReference>
<dbReference type="EC" id="1.4.1.13" evidence="2"/>
<sequence>SPVASMKDLQAEGWDAIFVGSGAPKGKDLNLPGRDVAAGIHIGIDWLESVAFEHTKAIGKNVLIIGVGNTAMDCCRTSLRLGAKSVKVMARKPRAFFKASEWELEDAEEENIDIIVNHSPKSFVGKTAN</sequence>
<protein>
    <submittedName>
        <fullName evidence="2">Glutamate synthase [NADPH] small chain</fullName>
        <ecNumber evidence="2">1.4.1.13</ecNumber>
    </submittedName>
</protein>
<name>A0A3B0RZR3_9ZZZZ</name>
<dbReference type="PANTHER" id="PTHR42783">
    <property type="entry name" value="GLUTAMATE SYNTHASE [NADPH] SMALL CHAIN"/>
    <property type="match status" value="1"/>
</dbReference>
<accession>A0A3B0RZR3</accession>
<dbReference type="AlphaFoldDB" id="A0A3B0RZR3"/>
<dbReference type="SUPFAM" id="SSF51971">
    <property type="entry name" value="Nucleotide-binding domain"/>
    <property type="match status" value="1"/>
</dbReference>
<dbReference type="PANTHER" id="PTHR42783:SF3">
    <property type="entry name" value="GLUTAMATE SYNTHASE [NADPH] SMALL CHAIN-RELATED"/>
    <property type="match status" value="1"/>
</dbReference>
<gene>
    <name evidence="2" type="ORF">MNBD_ALPHA06-880</name>
</gene>
<keyword evidence="2" id="KW-0560">Oxidoreductase</keyword>
<evidence type="ECO:0000259" key="1">
    <source>
        <dbReference type="Pfam" id="PF07992"/>
    </source>
</evidence>
<dbReference type="InterPro" id="IPR023753">
    <property type="entry name" value="FAD/NAD-binding_dom"/>
</dbReference>
<evidence type="ECO:0000313" key="2">
    <source>
        <dbReference type="EMBL" id="VAV88775.1"/>
    </source>
</evidence>
<dbReference type="EMBL" id="UOEE01000074">
    <property type="protein sequence ID" value="VAV88775.1"/>
    <property type="molecule type" value="Genomic_DNA"/>
</dbReference>